<evidence type="ECO:0000313" key="3">
    <source>
        <dbReference type="Proteomes" id="UP000316639"/>
    </source>
</evidence>
<dbReference type="RefSeq" id="WP_146353699.1">
    <property type="nucleotide sequence ID" value="NZ_VOBR01000012.1"/>
</dbReference>
<dbReference type="AlphaFoldDB" id="A0A563ES58"/>
<dbReference type="Proteomes" id="UP000316639">
    <property type="component" value="Unassembled WGS sequence"/>
</dbReference>
<dbReference type="Pfam" id="PF03559">
    <property type="entry name" value="Hexose_dehydrat"/>
    <property type="match status" value="2"/>
</dbReference>
<dbReference type="InterPro" id="IPR005212">
    <property type="entry name" value="EvaA-like"/>
</dbReference>
<gene>
    <name evidence="2" type="ORF">FKR81_20440</name>
</gene>
<dbReference type="OrthoDB" id="9814961at2"/>
<dbReference type="EMBL" id="VOBR01000012">
    <property type="protein sequence ID" value="TWP50537.1"/>
    <property type="molecule type" value="Genomic_DNA"/>
</dbReference>
<comment type="caution">
    <text evidence="2">The sequence shown here is derived from an EMBL/GenBank/DDBJ whole genome shotgun (WGS) entry which is preliminary data.</text>
</comment>
<protein>
    <submittedName>
        <fullName evidence="2">NDP-hexose 2,3-dehydratase</fullName>
    </submittedName>
</protein>
<dbReference type="Gene3D" id="3.90.79.40">
    <property type="entry name" value="EvaA sugar 2,3-dehydratase subunit"/>
    <property type="match status" value="2"/>
</dbReference>
<feature type="domain" description="dTDP-4-dehydro-6-deoxy-alpha-D-glucopyranose 2,3-dehydratase" evidence="1">
    <location>
        <begin position="7"/>
        <end position="206"/>
    </location>
</feature>
<sequence length="429" mass="48532">MFQRIDEFHDWWNQQQQAHPFHVTPAPLDQLTGWSADQDTGVIRHRSGRFFSVEGLEVSTDHGFVEEWSQPIIDQPESGILGILVKRVRGVPYFLMQAKAEPGNVNVIQLSPTVQATKSNYSRVHQGKSVPYLEHFLAPRRGRILSDVLQSEQGAWFLHKRNRNMIIEIDEDVDALDGFCWLSREQLSELFAVDNLVNMDSRTVLAGYPLPGTSAGTHNDTASLLSWFTEAKSRYRLDRRRIPLNAVKKWIWSPDGIRHEDDKYFSVIGVDVVAGNREVAGWSQPLLAPKHRGLVALLVRRVDGQLQVLMRALTQAGTLDVVEIGPTVQCAPGNHADTEPQPAFLDHVLTAPKERLLFDTVHSEEGGRFYHAENRYVVVDTGDQLPDDVGHDFTWMTLPQLAELARYSNHVNVEARNVLACLIFQPSER</sequence>
<proteinExistence type="predicted"/>
<dbReference type="GO" id="GO:0016829">
    <property type="term" value="F:lyase activity"/>
    <property type="evidence" value="ECO:0007669"/>
    <property type="project" value="InterPro"/>
</dbReference>
<dbReference type="InterPro" id="IPR038153">
    <property type="entry name" value="EvaA-like_sf"/>
</dbReference>
<reference evidence="2 3" key="1">
    <citation type="submission" date="2019-07" db="EMBL/GenBank/DDBJ databases">
        <title>Lentzea xizangensis sp. nov., isolated from Qinghai-Tibetan Plateau Soils.</title>
        <authorList>
            <person name="Huang J."/>
        </authorList>
    </citation>
    <scope>NUCLEOTIDE SEQUENCE [LARGE SCALE GENOMIC DNA]</scope>
    <source>
        <strain evidence="2 3">FXJ1.1311</strain>
    </source>
</reference>
<organism evidence="2 3">
    <name type="scientific">Lentzea tibetensis</name>
    <dbReference type="NCBI Taxonomy" id="2591470"/>
    <lineage>
        <taxon>Bacteria</taxon>
        <taxon>Bacillati</taxon>
        <taxon>Actinomycetota</taxon>
        <taxon>Actinomycetes</taxon>
        <taxon>Pseudonocardiales</taxon>
        <taxon>Pseudonocardiaceae</taxon>
        <taxon>Lentzea</taxon>
    </lineage>
</organism>
<evidence type="ECO:0000313" key="2">
    <source>
        <dbReference type="EMBL" id="TWP50537.1"/>
    </source>
</evidence>
<keyword evidence="3" id="KW-1185">Reference proteome</keyword>
<feature type="domain" description="dTDP-4-dehydro-6-deoxy-alpha-D-glucopyranose 2,3-dehydratase" evidence="1">
    <location>
        <begin position="222"/>
        <end position="422"/>
    </location>
</feature>
<accession>A0A563ES58</accession>
<name>A0A563ES58_9PSEU</name>
<evidence type="ECO:0000259" key="1">
    <source>
        <dbReference type="Pfam" id="PF03559"/>
    </source>
</evidence>